<evidence type="ECO:0000259" key="1">
    <source>
        <dbReference type="Pfam" id="PF22818"/>
    </source>
</evidence>
<dbReference type="RefSeq" id="WP_108633201.1">
    <property type="nucleotide sequence ID" value="NZ_QCXX01000002.1"/>
</dbReference>
<protein>
    <submittedName>
        <fullName evidence="2">3-hydroxyacyl-ACP dehydratase</fullName>
    </submittedName>
</protein>
<proteinExistence type="predicted"/>
<keyword evidence="3" id="KW-1185">Reference proteome</keyword>
<dbReference type="AlphaFoldDB" id="A0A363NVM6"/>
<dbReference type="GO" id="GO:0016829">
    <property type="term" value="F:lyase activity"/>
    <property type="evidence" value="ECO:0007669"/>
    <property type="project" value="UniProtKB-KW"/>
</dbReference>
<dbReference type="OrthoDB" id="9772788at2"/>
<dbReference type="InterPro" id="IPR029069">
    <property type="entry name" value="HotDog_dom_sf"/>
</dbReference>
<organism evidence="2 3">
    <name type="scientific">Sphingobacterium athyrii</name>
    <dbReference type="NCBI Taxonomy" id="2152717"/>
    <lineage>
        <taxon>Bacteria</taxon>
        <taxon>Pseudomonadati</taxon>
        <taxon>Bacteroidota</taxon>
        <taxon>Sphingobacteriia</taxon>
        <taxon>Sphingobacteriales</taxon>
        <taxon>Sphingobacteriaceae</taxon>
        <taxon>Sphingobacterium</taxon>
    </lineage>
</organism>
<name>A0A363NVM6_9SPHI</name>
<dbReference type="EMBL" id="QCXX01000002">
    <property type="protein sequence ID" value="PUV24865.1"/>
    <property type="molecule type" value="Genomic_DNA"/>
</dbReference>
<dbReference type="SUPFAM" id="SSF54637">
    <property type="entry name" value="Thioesterase/thiol ester dehydrase-isomerase"/>
    <property type="match status" value="1"/>
</dbReference>
<dbReference type="Gene3D" id="3.10.129.10">
    <property type="entry name" value="Hotdog Thioesterase"/>
    <property type="match status" value="1"/>
</dbReference>
<comment type="caution">
    <text evidence="2">The sequence shown here is derived from an EMBL/GenBank/DDBJ whole genome shotgun (WGS) entry which is preliminary data.</text>
</comment>
<reference evidence="2 3" key="1">
    <citation type="submission" date="2018-04" db="EMBL/GenBank/DDBJ databases">
        <title>Sphingobacterium sp. M46 Genome.</title>
        <authorList>
            <person name="Cheng J."/>
            <person name="Li Y."/>
        </authorList>
    </citation>
    <scope>NUCLEOTIDE SEQUENCE [LARGE SCALE GENOMIC DNA]</scope>
    <source>
        <strain evidence="2 3">M46</strain>
    </source>
</reference>
<gene>
    <name evidence="2" type="ORF">DCO56_07865</name>
</gene>
<feature type="domain" description="ApeI dehydratase-like" evidence="1">
    <location>
        <begin position="18"/>
        <end position="94"/>
    </location>
</feature>
<dbReference type="Pfam" id="PF22818">
    <property type="entry name" value="ApeI-like"/>
    <property type="match status" value="1"/>
</dbReference>
<evidence type="ECO:0000313" key="3">
    <source>
        <dbReference type="Proteomes" id="UP000250831"/>
    </source>
</evidence>
<sequence length="125" mass="14255">MVLADFYKIHGRRLSADGKHLLEISLNPNHSIFNGHFPDRPVTPGVCMLQIIKNISEDLLQSKLRMSAAKNIRFYAIIDPFAHPNLSLELAIKEADTIQIKANCSFDETIALKMELFFHRYTNSI</sequence>
<accession>A0A363NVM6</accession>
<dbReference type="Proteomes" id="UP000250831">
    <property type="component" value="Unassembled WGS sequence"/>
</dbReference>
<dbReference type="InterPro" id="IPR054545">
    <property type="entry name" value="ApeI-like"/>
</dbReference>
<evidence type="ECO:0000313" key="2">
    <source>
        <dbReference type="EMBL" id="PUV24865.1"/>
    </source>
</evidence>